<dbReference type="SMART" id="SM00344">
    <property type="entry name" value="HTH_ASNC"/>
    <property type="match status" value="1"/>
</dbReference>
<keyword evidence="6" id="KW-1185">Reference proteome</keyword>
<dbReference type="PANTHER" id="PTHR30154:SF20">
    <property type="entry name" value="LEUCINE-RESPONSIVE REGULATORY PROTEIN"/>
    <property type="match status" value="1"/>
</dbReference>
<keyword evidence="2" id="KW-0238">DNA-binding</keyword>
<dbReference type="Proteomes" id="UP000180194">
    <property type="component" value="Unassembled WGS sequence"/>
</dbReference>
<dbReference type="RefSeq" id="WP_071157452.1">
    <property type="nucleotide sequence ID" value="NZ_CANMJI010000012.1"/>
</dbReference>
<dbReference type="InterPro" id="IPR011008">
    <property type="entry name" value="Dimeric_a/b-barrel"/>
</dbReference>
<evidence type="ECO:0000313" key="6">
    <source>
        <dbReference type="Proteomes" id="UP000180194"/>
    </source>
</evidence>
<dbReference type="PROSITE" id="PS00519">
    <property type="entry name" value="HTH_ASNC_1"/>
    <property type="match status" value="1"/>
</dbReference>
<comment type="caution">
    <text evidence="5">The sequence shown here is derived from an EMBL/GenBank/DDBJ whole genome shotgun (WGS) entry which is preliminary data.</text>
</comment>
<reference evidence="5 6" key="1">
    <citation type="submission" date="2016-07" db="EMBL/GenBank/DDBJ databases">
        <title>Bacillus oceanisediminis whole genome.</title>
        <authorList>
            <person name="Pal Y."/>
            <person name="Verma A."/>
            <person name="Mual P."/>
            <person name="Srinivasan K."/>
        </authorList>
    </citation>
    <scope>NUCLEOTIDE SEQUENCE [LARGE SCALE GENOMIC DNA]</scope>
    <source>
        <strain evidence="5 6">Bhandara28</strain>
    </source>
</reference>
<organism evidence="5 6">
    <name type="scientific">Cytobacillus oceanisediminis</name>
    <dbReference type="NCBI Taxonomy" id="665099"/>
    <lineage>
        <taxon>Bacteria</taxon>
        <taxon>Bacillati</taxon>
        <taxon>Bacillota</taxon>
        <taxon>Bacilli</taxon>
        <taxon>Bacillales</taxon>
        <taxon>Bacillaceae</taxon>
        <taxon>Cytobacillus</taxon>
    </lineage>
</organism>
<dbReference type="EMBL" id="MBRJ01000022">
    <property type="protein sequence ID" value="OHX48170.1"/>
    <property type="molecule type" value="Genomic_DNA"/>
</dbReference>
<dbReference type="PANTHER" id="PTHR30154">
    <property type="entry name" value="LEUCINE-RESPONSIVE REGULATORY PROTEIN"/>
    <property type="match status" value="1"/>
</dbReference>
<name>A0ABX3CSD0_9BACI</name>
<dbReference type="SUPFAM" id="SSF54909">
    <property type="entry name" value="Dimeric alpha+beta barrel"/>
    <property type="match status" value="1"/>
</dbReference>
<dbReference type="InterPro" id="IPR000485">
    <property type="entry name" value="AsnC-type_HTH_dom"/>
</dbReference>
<gene>
    <name evidence="5" type="ORF">BBV17_18900</name>
</gene>
<dbReference type="InterPro" id="IPR011991">
    <property type="entry name" value="ArsR-like_HTH"/>
</dbReference>
<dbReference type="Pfam" id="PF13412">
    <property type="entry name" value="HTH_24"/>
    <property type="match status" value="1"/>
</dbReference>
<dbReference type="InterPro" id="IPR036388">
    <property type="entry name" value="WH-like_DNA-bd_sf"/>
</dbReference>
<evidence type="ECO:0000256" key="3">
    <source>
        <dbReference type="ARBA" id="ARBA00023163"/>
    </source>
</evidence>
<dbReference type="PRINTS" id="PR00033">
    <property type="entry name" value="HTHASNC"/>
</dbReference>
<evidence type="ECO:0000256" key="2">
    <source>
        <dbReference type="ARBA" id="ARBA00023125"/>
    </source>
</evidence>
<protein>
    <submittedName>
        <fullName evidence="5">AsnC family transcriptional regulator</fullName>
    </submittedName>
</protein>
<dbReference type="InterPro" id="IPR019885">
    <property type="entry name" value="Tscrpt_reg_HTH_AsnC-type_CS"/>
</dbReference>
<keyword evidence="1" id="KW-0805">Transcription regulation</keyword>
<evidence type="ECO:0000259" key="4">
    <source>
        <dbReference type="PROSITE" id="PS50956"/>
    </source>
</evidence>
<dbReference type="InterPro" id="IPR019888">
    <property type="entry name" value="Tscrpt_reg_AsnC-like"/>
</dbReference>
<dbReference type="Gene3D" id="1.10.10.10">
    <property type="entry name" value="Winged helix-like DNA-binding domain superfamily/Winged helix DNA-binding domain"/>
    <property type="match status" value="1"/>
</dbReference>
<evidence type="ECO:0000313" key="5">
    <source>
        <dbReference type="EMBL" id="OHX48170.1"/>
    </source>
</evidence>
<dbReference type="Pfam" id="PF01037">
    <property type="entry name" value="AsnC_trans_reg"/>
    <property type="match status" value="1"/>
</dbReference>
<evidence type="ECO:0000256" key="1">
    <source>
        <dbReference type="ARBA" id="ARBA00023015"/>
    </source>
</evidence>
<sequence>MDKLDKEILLVLQEKGRISMTELGKEVALSQPAVTERVRRMEEKGIIDHYRAIVRPEKINKPITTFLLFHTKSCENFVDFCNKSNEVVELHRISGEYNFLVKVVTETLQSLEVAINEMGTYGDSTTLIVLSSPIENKKLIPIINN</sequence>
<dbReference type="Gene3D" id="3.30.70.920">
    <property type="match status" value="1"/>
</dbReference>
<dbReference type="PROSITE" id="PS50956">
    <property type="entry name" value="HTH_ASNC_2"/>
    <property type="match status" value="1"/>
</dbReference>
<dbReference type="SUPFAM" id="SSF46785">
    <property type="entry name" value="Winged helix' DNA-binding domain"/>
    <property type="match status" value="1"/>
</dbReference>
<feature type="domain" description="HTH asnC-type" evidence="4">
    <location>
        <begin position="1"/>
        <end position="62"/>
    </location>
</feature>
<dbReference type="CDD" id="cd00090">
    <property type="entry name" value="HTH_ARSR"/>
    <property type="match status" value="1"/>
</dbReference>
<dbReference type="InterPro" id="IPR019887">
    <property type="entry name" value="Tscrpt_reg_AsnC/Lrp_C"/>
</dbReference>
<dbReference type="InterPro" id="IPR036390">
    <property type="entry name" value="WH_DNA-bd_sf"/>
</dbReference>
<keyword evidence="3" id="KW-0804">Transcription</keyword>
<proteinExistence type="predicted"/>
<accession>A0ABX3CSD0</accession>